<dbReference type="InterPro" id="IPR003099">
    <property type="entry name" value="Prephen_DH"/>
</dbReference>
<sequence>MGFVVTIVGLGVIGASLGLALKDSPLVEELIGVDPQDHVGKEAVALGAVRRTEKLEAGIENADVVFLCCPLERLEEVIKQAAPVLKPGAVVTDVGSVKQVVMEWFRRWLPGGVYGIGGHPMAGSERTGLAGADRYLFENAVYVLVLPPGTPSGPFETLSQLISCTGAKIITMDAAQHDRLVATASHLPHLAAVALVNQAGKAPEALGLAGGGFRDTTRVASSNPAMWEEIFMFNREAVLDQLDGFIGELNRLRGYIAAADRQRLRQELQAAQALRESVPRGARGALPSACEIITVVLDRPGVIGYLGTVLGEGGINIVDIEILRVREGDGGTIRLGVPSVEDGEKAVKLLRDQGIKAWMR</sequence>
<keyword evidence="8" id="KW-0028">Amino-acid biosynthesis</keyword>
<dbReference type="PROSITE" id="PS51671">
    <property type="entry name" value="ACT"/>
    <property type="match status" value="1"/>
</dbReference>
<evidence type="ECO:0000256" key="4">
    <source>
        <dbReference type="ARBA" id="ARBA00016891"/>
    </source>
</evidence>
<organism evidence="12 13">
    <name type="scientific">Syntrophothermus lipocalidus (strain DSM 12680 / TGB-C1)</name>
    <dbReference type="NCBI Taxonomy" id="643648"/>
    <lineage>
        <taxon>Bacteria</taxon>
        <taxon>Bacillati</taxon>
        <taxon>Bacillota</taxon>
        <taxon>Clostridia</taxon>
        <taxon>Eubacteriales</taxon>
        <taxon>Syntrophomonadaceae</taxon>
        <taxon>Syntrophothermus</taxon>
    </lineage>
</organism>
<dbReference type="eggNOG" id="COG0287">
    <property type="taxonomic scope" value="Bacteria"/>
</dbReference>
<comment type="pathway">
    <text evidence="1">Amino-acid biosynthesis; L-tyrosine biosynthesis; (4-hydroxyphenyl)pyruvate from prephenate (NAD(+) route): step 1/1.</text>
</comment>
<dbReference type="PROSITE" id="PS51176">
    <property type="entry name" value="PDH_ADH"/>
    <property type="match status" value="1"/>
</dbReference>
<dbReference type="Gene3D" id="1.10.3660.10">
    <property type="entry name" value="6-phosphogluconate dehydrogenase C-terminal like domain"/>
    <property type="match status" value="1"/>
</dbReference>
<feature type="domain" description="Prephenate/arogenate dehydrogenase" evidence="10">
    <location>
        <begin position="3"/>
        <end position="286"/>
    </location>
</feature>
<evidence type="ECO:0000313" key="12">
    <source>
        <dbReference type="EMBL" id="ADI02498.1"/>
    </source>
</evidence>
<evidence type="ECO:0000256" key="9">
    <source>
        <dbReference type="ARBA" id="ARBA00049260"/>
    </source>
</evidence>
<reference evidence="13" key="1">
    <citation type="journal article" date="2010" name="Stand. Genomic Sci.">
        <title>Complete genome sequence of Syntrophothermus lipocalidus type strain (TGB-C1T).</title>
        <authorList>
            <consortium name="US DOE Joint Genome Institute (JGI-PGF)"/>
            <person name="Djao O."/>
            <person name="Zhang X."/>
            <person name="Lucas S."/>
            <person name="Lapidus A."/>
            <person name="Glavina Del Rio T."/>
            <person name="Nolan M."/>
            <person name="Tice H."/>
            <person name="Cheng J."/>
            <person name="Han C."/>
            <person name="Tapia R."/>
            <person name="Goodwin L."/>
            <person name="Pitluck S."/>
            <person name="Liolios K."/>
            <person name="Ivanova N."/>
            <person name="Mavromatis K."/>
            <person name="Mikhailova N."/>
            <person name="Ovchinnikova G."/>
            <person name="Pati A."/>
            <person name="Brambilla E."/>
            <person name="Chen A."/>
            <person name="Palaniappan K."/>
            <person name="Land M."/>
            <person name="Hauser L."/>
            <person name="Chang Y."/>
            <person name="Jeffries C."/>
            <person name="Rohde M."/>
            <person name="Sikorski J."/>
            <person name="Spring S."/>
            <person name="Goker M."/>
            <person name="Detter J."/>
            <person name="Woyke T."/>
            <person name="Bristow J."/>
            <person name="Eisen J."/>
            <person name="Markowitz V."/>
            <person name="Hugenholtz P."/>
            <person name="Kyrpides N."/>
            <person name="Klenk H."/>
        </authorList>
    </citation>
    <scope>NUCLEOTIDE SEQUENCE [LARGE SCALE GENOMIC DNA]</scope>
    <source>
        <strain evidence="13">DSM 12680 / TGB-C1</strain>
    </source>
</reference>
<dbReference type="PANTHER" id="PTHR21363:SF0">
    <property type="entry name" value="PREPHENATE DEHYDROGENASE [NADP(+)]"/>
    <property type="match status" value="1"/>
</dbReference>
<dbReference type="GO" id="GO:0008977">
    <property type="term" value="F:prephenate dehydrogenase (NAD+) activity"/>
    <property type="evidence" value="ECO:0007669"/>
    <property type="project" value="UniProtKB-EC"/>
</dbReference>
<evidence type="ECO:0000256" key="6">
    <source>
        <dbReference type="ARBA" id="ARBA00023002"/>
    </source>
</evidence>
<proteinExistence type="inferred from homology"/>
<gene>
    <name evidence="12" type="ordered locus">Slip_1741</name>
</gene>
<dbReference type="InterPro" id="IPR046825">
    <property type="entry name" value="PDH_C"/>
</dbReference>
<dbReference type="Pfam" id="PF02153">
    <property type="entry name" value="PDH_N"/>
    <property type="match status" value="1"/>
</dbReference>
<evidence type="ECO:0000256" key="7">
    <source>
        <dbReference type="ARBA" id="ARBA00023027"/>
    </source>
</evidence>
<dbReference type="Pfam" id="PF20463">
    <property type="entry name" value="PDH_C"/>
    <property type="match status" value="1"/>
</dbReference>
<dbReference type="EC" id="1.3.1.12" evidence="3"/>
<name>D7CP63_SYNLT</name>
<reference evidence="12 13" key="2">
    <citation type="journal article" date="2010" name="Stand. Genomic Sci.">
        <title>Complete genome sequence of Syntrophothermus lipocalidus type strain (TGB-C1).</title>
        <authorList>
            <person name="Djao O.D."/>
            <person name="Zhang X."/>
            <person name="Lucas S."/>
            <person name="Lapidus A."/>
            <person name="Del Rio T.G."/>
            <person name="Nolan M."/>
            <person name="Tice H."/>
            <person name="Cheng J.F."/>
            <person name="Han C."/>
            <person name="Tapia R."/>
            <person name="Goodwin L."/>
            <person name="Pitluck S."/>
            <person name="Liolios K."/>
            <person name="Ivanova N."/>
            <person name="Mavromatis K."/>
            <person name="Mikhailova N."/>
            <person name="Ovchinnikova G."/>
            <person name="Pati A."/>
            <person name="Brambilla E."/>
            <person name="Chen A."/>
            <person name="Palaniappan K."/>
            <person name="Land M."/>
            <person name="Hauser L."/>
            <person name="Chang Y.J."/>
            <person name="Jeffries C.D."/>
            <person name="Rohde M."/>
            <person name="Sikorski J."/>
            <person name="Spring S."/>
            <person name="Goker M."/>
            <person name="Detter J.C."/>
            <person name="Woyke T."/>
            <person name="Bristow J."/>
            <person name="Eisen J.A."/>
            <person name="Markowitz V."/>
            <person name="Hugenholtz P."/>
            <person name="Kyrpides N.C."/>
            <person name="Klenk H.P."/>
        </authorList>
    </citation>
    <scope>NUCLEOTIDE SEQUENCE [LARGE SCALE GENOMIC DNA]</scope>
    <source>
        <strain evidence="13">DSM 12680 / TGB-C1</strain>
    </source>
</reference>
<evidence type="ECO:0000256" key="5">
    <source>
        <dbReference type="ARBA" id="ARBA00022498"/>
    </source>
</evidence>
<dbReference type="RefSeq" id="WP_013175900.1">
    <property type="nucleotide sequence ID" value="NC_014220.1"/>
</dbReference>
<dbReference type="InterPro" id="IPR036291">
    <property type="entry name" value="NAD(P)-bd_dom_sf"/>
</dbReference>
<dbReference type="Gene3D" id="3.40.50.720">
    <property type="entry name" value="NAD(P)-binding Rossmann-like Domain"/>
    <property type="match status" value="1"/>
</dbReference>
<dbReference type="InterPro" id="IPR045865">
    <property type="entry name" value="ACT-like_dom_sf"/>
</dbReference>
<dbReference type="STRING" id="643648.Slip_1741"/>
<evidence type="ECO:0000313" key="13">
    <source>
        <dbReference type="Proteomes" id="UP000000378"/>
    </source>
</evidence>
<dbReference type="OrthoDB" id="9802008at2"/>
<evidence type="ECO:0000256" key="8">
    <source>
        <dbReference type="ARBA" id="ARBA00023141"/>
    </source>
</evidence>
<comment type="catalytic activity">
    <reaction evidence="9">
        <text>prephenate + NAD(+) = 3-(4-hydroxyphenyl)pyruvate + CO2 + NADH</text>
        <dbReference type="Rhea" id="RHEA:13869"/>
        <dbReference type="ChEBI" id="CHEBI:16526"/>
        <dbReference type="ChEBI" id="CHEBI:29934"/>
        <dbReference type="ChEBI" id="CHEBI:36242"/>
        <dbReference type="ChEBI" id="CHEBI:57540"/>
        <dbReference type="ChEBI" id="CHEBI:57945"/>
        <dbReference type="EC" id="1.3.1.12"/>
    </reaction>
</comment>
<dbReference type="KEGG" id="slp:Slip_1741"/>
<dbReference type="HOGENOM" id="CLU_055968_2_1_9"/>
<dbReference type="SUPFAM" id="SSF55021">
    <property type="entry name" value="ACT-like"/>
    <property type="match status" value="1"/>
</dbReference>
<dbReference type="GO" id="GO:0004665">
    <property type="term" value="F:prephenate dehydrogenase (NADP+) activity"/>
    <property type="evidence" value="ECO:0007669"/>
    <property type="project" value="InterPro"/>
</dbReference>
<dbReference type="Proteomes" id="UP000000378">
    <property type="component" value="Chromosome"/>
</dbReference>
<dbReference type="InterPro" id="IPR050812">
    <property type="entry name" value="Preph/Arog_dehydrog"/>
</dbReference>
<accession>D7CP63</accession>
<dbReference type="GO" id="GO:0006571">
    <property type="term" value="P:tyrosine biosynthetic process"/>
    <property type="evidence" value="ECO:0007669"/>
    <property type="project" value="UniProtKB-UniPathway"/>
</dbReference>
<evidence type="ECO:0000259" key="10">
    <source>
        <dbReference type="PROSITE" id="PS51176"/>
    </source>
</evidence>
<dbReference type="EMBL" id="CP002048">
    <property type="protein sequence ID" value="ADI02498.1"/>
    <property type="molecule type" value="Genomic_DNA"/>
</dbReference>
<dbReference type="SUPFAM" id="SSF51735">
    <property type="entry name" value="NAD(P)-binding Rossmann-fold domains"/>
    <property type="match status" value="1"/>
</dbReference>
<keyword evidence="5" id="KW-0827">Tyrosine biosynthesis</keyword>
<protein>
    <recommendedName>
        <fullName evidence="4">Prephenate dehydrogenase</fullName>
        <ecNumber evidence="3">1.3.1.12</ecNumber>
    </recommendedName>
</protein>
<keyword evidence="6 12" id="KW-0560">Oxidoreductase</keyword>
<dbReference type="InterPro" id="IPR008927">
    <property type="entry name" value="6-PGluconate_DH-like_C_sf"/>
</dbReference>
<dbReference type="InterPro" id="IPR046826">
    <property type="entry name" value="PDH_N"/>
</dbReference>
<dbReference type="InterPro" id="IPR002912">
    <property type="entry name" value="ACT_dom"/>
</dbReference>
<dbReference type="FunFam" id="3.40.50.720:FF:000208">
    <property type="entry name" value="Prephenate dehydrogenase"/>
    <property type="match status" value="1"/>
</dbReference>
<dbReference type="PANTHER" id="PTHR21363">
    <property type="entry name" value="PREPHENATE DEHYDROGENASE"/>
    <property type="match status" value="1"/>
</dbReference>
<keyword evidence="8" id="KW-0057">Aromatic amino acid biosynthesis</keyword>
<evidence type="ECO:0000259" key="11">
    <source>
        <dbReference type="PROSITE" id="PS51671"/>
    </source>
</evidence>
<dbReference type="GO" id="GO:0070403">
    <property type="term" value="F:NAD+ binding"/>
    <property type="evidence" value="ECO:0007669"/>
    <property type="project" value="InterPro"/>
</dbReference>
<keyword evidence="13" id="KW-1185">Reference proteome</keyword>
<comment type="similarity">
    <text evidence="2">Belongs to the prephenate/arogenate dehydrogenase family.</text>
</comment>
<feature type="domain" description="ACT" evidence="11">
    <location>
        <begin position="291"/>
        <end position="360"/>
    </location>
</feature>
<evidence type="ECO:0000256" key="2">
    <source>
        <dbReference type="ARBA" id="ARBA00007964"/>
    </source>
</evidence>
<evidence type="ECO:0000256" key="1">
    <source>
        <dbReference type="ARBA" id="ARBA00005067"/>
    </source>
</evidence>
<dbReference type="UniPathway" id="UPA00122">
    <property type="reaction ID" value="UER00961"/>
</dbReference>
<keyword evidence="7" id="KW-0520">NAD</keyword>
<dbReference type="AlphaFoldDB" id="D7CP63"/>
<dbReference type="Gene3D" id="3.30.70.260">
    <property type="match status" value="1"/>
</dbReference>
<dbReference type="SUPFAM" id="SSF48179">
    <property type="entry name" value="6-phosphogluconate dehydrogenase C-terminal domain-like"/>
    <property type="match status" value="1"/>
</dbReference>
<evidence type="ECO:0000256" key="3">
    <source>
        <dbReference type="ARBA" id="ARBA00012068"/>
    </source>
</evidence>